<dbReference type="PROSITE" id="PS51394">
    <property type="entry name" value="PFU"/>
    <property type="match status" value="1"/>
</dbReference>
<dbReference type="AlphaFoldDB" id="A0A1R2ARZ4"/>
<evidence type="ECO:0000256" key="2">
    <source>
        <dbReference type="SAM" id="MobiDB-lite"/>
    </source>
</evidence>
<feature type="compositionally biased region" description="Basic and acidic residues" evidence="2">
    <location>
        <begin position="529"/>
        <end position="549"/>
    </location>
</feature>
<feature type="region of interest" description="Disordered" evidence="2">
    <location>
        <begin position="1"/>
        <end position="24"/>
    </location>
</feature>
<dbReference type="Gene3D" id="3.10.20.870">
    <property type="entry name" value="PFU (PLAA family ubiquitin binding), C-terminal domain"/>
    <property type="match status" value="1"/>
</dbReference>
<dbReference type="InterPro" id="IPR015155">
    <property type="entry name" value="PFU"/>
</dbReference>
<dbReference type="EMBL" id="MPUH01001541">
    <property type="protein sequence ID" value="OMJ67225.1"/>
    <property type="molecule type" value="Genomic_DNA"/>
</dbReference>
<organism evidence="4 5">
    <name type="scientific">Stentor coeruleus</name>
    <dbReference type="NCBI Taxonomy" id="5963"/>
    <lineage>
        <taxon>Eukaryota</taxon>
        <taxon>Sar</taxon>
        <taxon>Alveolata</taxon>
        <taxon>Ciliophora</taxon>
        <taxon>Postciliodesmatophora</taxon>
        <taxon>Heterotrichea</taxon>
        <taxon>Heterotrichida</taxon>
        <taxon>Stentoridae</taxon>
        <taxon>Stentor</taxon>
    </lineage>
</organism>
<feature type="region of interest" description="Disordered" evidence="2">
    <location>
        <begin position="527"/>
        <end position="557"/>
    </location>
</feature>
<feature type="compositionally biased region" description="Polar residues" evidence="2">
    <location>
        <begin position="191"/>
        <end position="205"/>
    </location>
</feature>
<protein>
    <recommendedName>
        <fullName evidence="3">PFU domain-containing protein</fullName>
    </recommendedName>
</protein>
<keyword evidence="1" id="KW-0175">Coiled coil</keyword>
<evidence type="ECO:0000256" key="1">
    <source>
        <dbReference type="SAM" id="Coils"/>
    </source>
</evidence>
<gene>
    <name evidence="4" type="ORF">SteCoe_35668</name>
</gene>
<dbReference type="InterPro" id="IPR038122">
    <property type="entry name" value="PFU_sf"/>
</dbReference>
<feature type="compositionally biased region" description="Basic and acidic residues" evidence="2">
    <location>
        <begin position="7"/>
        <end position="23"/>
    </location>
</feature>
<feature type="domain" description="PFU" evidence="3">
    <location>
        <begin position="1"/>
        <end position="88"/>
    </location>
</feature>
<dbReference type="PANTHER" id="PTHR35381:SF1">
    <property type="entry name" value="EF-HAND DOMAIN-CONTAINING PROTEIN"/>
    <property type="match status" value="1"/>
</dbReference>
<evidence type="ECO:0000313" key="5">
    <source>
        <dbReference type="Proteomes" id="UP000187209"/>
    </source>
</evidence>
<evidence type="ECO:0000313" key="4">
    <source>
        <dbReference type="EMBL" id="OMJ67225.1"/>
    </source>
</evidence>
<keyword evidence="5" id="KW-1185">Reference proteome</keyword>
<name>A0A1R2ARZ4_9CILI</name>
<evidence type="ECO:0000259" key="3">
    <source>
        <dbReference type="PROSITE" id="PS51394"/>
    </source>
</evidence>
<feature type="compositionally biased region" description="Basic and acidic residues" evidence="2">
    <location>
        <begin position="206"/>
        <end position="221"/>
    </location>
</feature>
<dbReference type="PANTHER" id="PTHR35381">
    <property type="entry name" value="EF-HAND DOMAIN-CONTAINING PROTEIN"/>
    <property type="match status" value="1"/>
</dbReference>
<accession>A0A1R2ARZ4</accession>
<sequence>MDQVDFESPRNDEKHTDEGHQSNRELLVMTVEIGDGRQDVIAIHENDDPSELARVFAEKHNLDNSLMESLISLIQENKDIIHKKELGQVGSLDWMVSNSMSPSQHLNDHKDKGLKKPKKGTVYDRIYQQLKKNNTSTSIQSSQMSKSKSSGNFNYGEYLYVKGLKKKDEIKKTAELKQQAKEDSELPELTFSPNINKNSSMISPRNSDKPEENLWKKGKDYQNHLEKLRQAQQEDEMKECKFTPAINTKSKKKNGSKKTYEQLYENAEKLKEKQMKKIEEEQKQYTFKPNVSLTKKKGVYESKEEVFDRLDSTKKVFEEELERIRKEQEEKDVDDTTGQKLFKPMINNTGEKRTTQIAVWDILYSRNDTKKKELEDLQNEQLKQAEAASASKKSLPESDKIFHDFRQRQYERLFKTLDSDADGYISANAIRIDQIDIKALEILTPFFEELQSSEDALDFTQFANKMDVLCKGLNVAQRATLLKKETKQEIEEPERKPYISQTSVILAEKKRSSMPADMYERLTASNKMTEMRMQKIKEDKEKEMSKECTFKPSLKSN</sequence>
<dbReference type="OrthoDB" id="313506at2759"/>
<comment type="caution">
    <text evidence="4">The sequence shown here is derived from an EMBL/GenBank/DDBJ whole genome shotgun (WGS) entry which is preliminary data.</text>
</comment>
<feature type="region of interest" description="Disordered" evidence="2">
    <location>
        <begin position="176"/>
        <end position="221"/>
    </location>
</feature>
<proteinExistence type="predicted"/>
<reference evidence="4 5" key="1">
    <citation type="submission" date="2016-11" db="EMBL/GenBank/DDBJ databases">
        <title>The macronuclear genome of Stentor coeruleus: a giant cell with tiny introns.</title>
        <authorList>
            <person name="Slabodnick M."/>
            <person name="Ruby J.G."/>
            <person name="Reiff S.B."/>
            <person name="Swart E.C."/>
            <person name="Gosai S."/>
            <person name="Prabakaran S."/>
            <person name="Witkowska E."/>
            <person name="Larue G.E."/>
            <person name="Fisher S."/>
            <person name="Freeman R.M."/>
            <person name="Gunawardena J."/>
            <person name="Chu W."/>
            <person name="Stover N.A."/>
            <person name="Gregory B.D."/>
            <person name="Nowacki M."/>
            <person name="Derisi J."/>
            <person name="Roy S.W."/>
            <person name="Marshall W.F."/>
            <person name="Sood P."/>
        </authorList>
    </citation>
    <scope>NUCLEOTIDE SEQUENCE [LARGE SCALE GENOMIC DNA]</scope>
    <source>
        <strain evidence="4">WM001</strain>
    </source>
</reference>
<feature type="coiled-coil region" evidence="1">
    <location>
        <begin position="253"/>
        <end position="334"/>
    </location>
</feature>
<dbReference type="Proteomes" id="UP000187209">
    <property type="component" value="Unassembled WGS sequence"/>
</dbReference>